<dbReference type="Gene3D" id="3.40.630.30">
    <property type="match status" value="1"/>
</dbReference>
<gene>
    <name evidence="7" type="ORF">DR864_00290</name>
</gene>
<keyword evidence="1" id="KW-0678">Repressor</keyword>
<dbReference type="EMBL" id="CP030850">
    <property type="protein sequence ID" value="AXE16271.1"/>
    <property type="molecule type" value="Genomic_DNA"/>
</dbReference>
<dbReference type="AlphaFoldDB" id="A0A344TCA0"/>
<organism evidence="7 8">
    <name type="scientific">Runella rosea</name>
    <dbReference type="NCBI Taxonomy" id="2259595"/>
    <lineage>
        <taxon>Bacteria</taxon>
        <taxon>Pseudomonadati</taxon>
        <taxon>Bacteroidota</taxon>
        <taxon>Cytophagia</taxon>
        <taxon>Cytophagales</taxon>
        <taxon>Spirosomataceae</taxon>
        <taxon>Runella</taxon>
    </lineage>
</organism>
<dbReference type="Proteomes" id="UP000251993">
    <property type="component" value="Chromosome"/>
</dbReference>
<comment type="catalytic activity">
    <reaction evidence="5">
        <text>glycyl-tRNA(Gly) + acetyl-CoA = N-acetylglycyl-tRNA(Gly) + CoA + H(+)</text>
        <dbReference type="Rhea" id="RHEA:81867"/>
        <dbReference type="Rhea" id="RHEA-COMP:9683"/>
        <dbReference type="Rhea" id="RHEA-COMP:19766"/>
        <dbReference type="ChEBI" id="CHEBI:15378"/>
        <dbReference type="ChEBI" id="CHEBI:57287"/>
        <dbReference type="ChEBI" id="CHEBI:57288"/>
        <dbReference type="ChEBI" id="CHEBI:78522"/>
        <dbReference type="ChEBI" id="CHEBI:232036"/>
    </reaction>
</comment>
<dbReference type="PANTHER" id="PTHR36449">
    <property type="entry name" value="ACETYLTRANSFERASE-RELATED"/>
    <property type="match status" value="1"/>
</dbReference>
<feature type="domain" description="N-acetyltransferase" evidence="6">
    <location>
        <begin position="40"/>
        <end position="153"/>
    </location>
</feature>
<dbReference type="OrthoDB" id="9801191at2"/>
<dbReference type="PANTHER" id="PTHR36449:SF1">
    <property type="entry name" value="ACETYLTRANSFERASE"/>
    <property type="match status" value="1"/>
</dbReference>
<reference evidence="7 8" key="1">
    <citation type="submission" date="2018-07" db="EMBL/GenBank/DDBJ databases">
        <title>Genome sequencing of Runella.</title>
        <authorList>
            <person name="Baek M.-G."/>
            <person name="Yi H."/>
        </authorList>
    </citation>
    <scope>NUCLEOTIDE SEQUENCE [LARGE SCALE GENOMIC DNA]</scope>
    <source>
        <strain evidence="7 8">HYN0085</strain>
    </source>
</reference>
<name>A0A344TCA0_9BACT</name>
<dbReference type="GO" id="GO:0016747">
    <property type="term" value="F:acyltransferase activity, transferring groups other than amino-acyl groups"/>
    <property type="evidence" value="ECO:0007669"/>
    <property type="project" value="InterPro"/>
</dbReference>
<evidence type="ECO:0000313" key="7">
    <source>
        <dbReference type="EMBL" id="AXE16271.1"/>
    </source>
</evidence>
<dbReference type="SUPFAM" id="SSF55729">
    <property type="entry name" value="Acyl-CoA N-acyltransferases (Nat)"/>
    <property type="match status" value="1"/>
</dbReference>
<keyword evidence="4" id="KW-0012">Acyltransferase</keyword>
<evidence type="ECO:0000313" key="8">
    <source>
        <dbReference type="Proteomes" id="UP000251993"/>
    </source>
</evidence>
<evidence type="ECO:0000256" key="1">
    <source>
        <dbReference type="ARBA" id="ARBA00022491"/>
    </source>
</evidence>
<dbReference type="InterPro" id="IPR016181">
    <property type="entry name" value="Acyl_CoA_acyltransferase"/>
</dbReference>
<evidence type="ECO:0000256" key="5">
    <source>
        <dbReference type="ARBA" id="ARBA00049880"/>
    </source>
</evidence>
<dbReference type="Pfam" id="PF00583">
    <property type="entry name" value="Acetyltransf_1"/>
    <property type="match status" value="1"/>
</dbReference>
<proteinExistence type="predicted"/>
<protein>
    <submittedName>
        <fullName evidence="7">GNAT family N-acetyltransferase</fullName>
    </submittedName>
</protein>
<dbReference type="InterPro" id="IPR000182">
    <property type="entry name" value="GNAT_dom"/>
</dbReference>
<evidence type="ECO:0000256" key="4">
    <source>
        <dbReference type="ARBA" id="ARBA00023315"/>
    </source>
</evidence>
<keyword evidence="2" id="KW-1277">Toxin-antitoxin system</keyword>
<keyword evidence="8" id="KW-1185">Reference proteome</keyword>
<evidence type="ECO:0000259" key="6">
    <source>
        <dbReference type="Pfam" id="PF00583"/>
    </source>
</evidence>
<evidence type="ECO:0000256" key="3">
    <source>
        <dbReference type="ARBA" id="ARBA00022679"/>
    </source>
</evidence>
<dbReference type="KEGG" id="run:DR864_00290"/>
<dbReference type="RefSeq" id="WP_114065092.1">
    <property type="nucleotide sequence ID" value="NZ_CP030850.1"/>
</dbReference>
<accession>A0A344TCA0</accession>
<keyword evidence="3 7" id="KW-0808">Transferase</keyword>
<evidence type="ECO:0000256" key="2">
    <source>
        <dbReference type="ARBA" id="ARBA00022649"/>
    </source>
</evidence>
<sequence>MSGQFRLIRLSNSYPLKDKIFDCDDKDLNEFFYQDSLLYQNELLAVTYIVEDEDNDAVLGYFCVLNDKLTSEDFKEVRNKIQRKIPYRKHYKTYPCVKIGRLAVCEGVKKAGIGTFIIDYIKYSFFHNNKTGCRFITVDAYAQSTGFYEKMGFSYLTESDKSEPTRQMYFDLMRMSSI</sequence>